<dbReference type="EC" id="2.4.1.-" evidence="16"/>
<dbReference type="CDD" id="cd02510">
    <property type="entry name" value="pp-GalNAc-T"/>
    <property type="match status" value="1"/>
</dbReference>
<dbReference type="GO" id="GO:0004653">
    <property type="term" value="F:polypeptide N-acetylgalactosaminyltransferase activity"/>
    <property type="evidence" value="ECO:0007669"/>
    <property type="project" value="TreeGrafter"/>
</dbReference>
<evidence type="ECO:0000313" key="18">
    <source>
        <dbReference type="EMBL" id="CAD5124852.1"/>
    </source>
</evidence>
<evidence type="ECO:0000259" key="17">
    <source>
        <dbReference type="SMART" id="SM00458"/>
    </source>
</evidence>
<comment type="subcellular location">
    <subcellularLocation>
        <location evidence="2 16">Golgi apparatus membrane</location>
        <topology evidence="2 16">Single-pass type II membrane protein</topology>
    </subcellularLocation>
</comment>
<dbReference type="PROSITE" id="PS50231">
    <property type="entry name" value="RICIN_B_LECTIN"/>
    <property type="match status" value="1"/>
</dbReference>
<keyword evidence="19" id="KW-1185">Reference proteome</keyword>
<evidence type="ECO:0000256" key="6">
    <source>
        <dbReference type="ARBA" id="ARBA00022679"/>
    </source>
</evidence>
<dbReference type="OrthoDB" id="6119243at2759"/>
<dbReference type="FunFam" id="3.90.550.10:FF:000021">
    <property type="entry name" value="Polypeptide N-acetylgalactosaminyltransferase"/>
    <property type="match status" value="1"/>
</dbReference>
<evidence type="ECO:0000256" key="12">
    <source>
        <dbReference type="ARBA" id="ARBA00023034"/>
    </source>
</evidence>
<dbReference type="GO" id="GO:0030246">
    <property type="term" value="F:carbohydrate binding"/>
    <property type="evidence" value="ECO:0007669"/>
    <property type="project" value="UniProtKB-KW"/>
</dbReference>
<feature type="domain" description="Ricin B lectin" evidence="17">
    <location>
        <begin position="435"/>
        <end position="559"/>
    </location>
</feature>
<reference evidence="18 19" key="1">
    <citation type="submission" date="2020-08" db="EMBL/GenBank/DDBJ databases">
        <authorList>
            <person name="Hejnol A."/>
        </authorList>
    </citation>
    <scope>NUCLEOTIDE SEQUENCE [LARGE SCALE GENOMIC DNA]</scope>
</reference>
<dbReference type="SUPFAM" id="SSF50370">
    <property type="entry name" value="Ricin B-like lectins"/>
    <property type="match status" value="1"/>
</dbReference>
<comment type="similarity">
    <text evidence="4 16">Belongs to the glycosyltransferase 2 family. GalNAc-T subfamily.</text>
</comment>
<dbReference type="SMART" id="SM00458">
    <property type="entry name" value="RICIN"/>
    <property type="match status" value="1"/>
</dbReference>
<evidence type="ECO:0000256" key="8">
    <source>
        <dbReference type="ARBA" id="ARBA00022723"/>
    </source>
</evidence>
<proteinExistence type="inferred from homology"/>
<dbReference type="InterPro" id="IPR035992">
    <property type="entry name" value="Ricin_B-like_lectins"/>
</dbReference>
<protein>
    <recommendedName>
        <fullName evidence="16">Polypeptide N-acetylgalactosaminyltransferase</fullName>
        <ecNumber evidence="16">2.4.1.-</ecNumber>
    </recommendedName>
    <alternativeName>
        <fullName evidence="16">Protein-UDP acetylgalactosaminyltransferase</fullName>
    </alternativeName>
</protein>
<dbReference type="InterPro" id="IPR029044">
    <property type="entry name" value="Nucleotide-diphossugar_trans"/>
</dbReference>
<comment type="pathway">
    <text evidence="3 16">Protein modification; protein glycosylation.</text>
</comment>
<dbReference type="GO" id="GO:0046872">
    <property type="term" value="F:metal ion binding"/>
    <property type="evidence" value="ECO:0007669"/>
    <property type="project" value="UniProtKB-KW"/>
</dbReference>
<dbReference type="SUPFAM" id="SSF53448">
    <property type="entry name" value="Nucleotide-diphospho-sugar transferases"/>
    <property type="match status" value="1"/>
</dbReference>
<keyword evidence="7" id="KW-0812">Transmembrane</keyword>
<dbReference type="CDD" id="cd23459">
    <property type="entry name" value="beta-trefoil_Ricin_Pgant1-like"/>
    <property type="match status" value="1"/>
</dbReference>
<evidence type="ECO:0000256" key="14">
    <source>
        <dbReference type="ARBA" id="ARBA00023157"/>
    </source>
</evidence>
<evidence type="ECO:0000256" key="3">
    <source>
        <dbReference type="ARBA" id="ARBA00004922"/>
    </source>
</evidence>
<dbReference type="InterPro" id="IPR045885">
    <property type="entry name" value="GalNAc-T"/>
</dbReference>
<dbReference type="GO" id="GO:0000139">
    <property type="term" value="C:Golgi membrane"/>
    <property type="evidence" value="ECO:0007669"/>
    <property type="project" value="UniProtKB-SubCell"/>
</dbReference>
<keyword evidence="10" id="KW-0735">Signal-anchor</keyword>
<dbReference type="Proteomes" id="UP000549394">
    <property type="component" value="Unassembled WGS sequence"/>
</dbReference>
<evidence type="ECO:0000256" key="11">
    <source>
        <dbReference type="ARBA" id="ARBA00022989"/>
    </source>
</evidence>
<keyword evidence="8" id="KW-0479">Metal-binding</keyword>
<gene>
    <name evidence="18" type="ORF">DGYR_LOCUS12332</name>
</gene>
<evidence type="ECO:0000256" key="9">
    <source>
        <dbReference type="ARBA" id="ARBA00022734"/>
    </source>
</evidence>
<keyword evidence="14 16" id="KW-1015">Disulfide bond</keyword>
<evidence type="ECO:0000256" key="7">
    <source>
        <dbReference type="ARBA" id="ARBA00022692"/>
    </source>
</evidence>
<dbReference type="EMBL" id="CAJFCJ010000023">
    <property type="protein sequence ID" value="CAD5124852.1"/>
    <property type="molecule type" value="Genomic_DNA"/>
</dbReference>
<evidence type="ECO:0000256" key="15">
    <source>
        <dbReference type="ARBA" id="ARBA00023211"/>
    </source>
</evidence>
<evidence type="ECO:0000256" key="16">
    <source>
        <dbReference type="RuleBase" id="RU361242"/>
    </source>
</evidence>
<sequence length="560" mass="64634">MMLPRKIRRILVFLSLSCTLLIIVSLLKPDTDSIHSISSKELKAFRLKRYLKSLNRQVKGPGENGEAVHITKDEQIQHDIEIKKEGFNVVASRKISLDRRIPDRRDKLCRHEKYNINEYPAASVVIIYFNEEWTAILRTVHSVVNRSPPQLLHEVLLVDDSSTRPELFEPLQNYLRKTFPDNIVRIVRTPERSGLIRAKIFGAEQARGEVLIFLDAHCEASEGWIEPLMKRIHEKESAVLCPMIDVISSSTLAYYGGGSGSIGGFTWSMHFTWESVPEFELKRRKTRIDPIRSPTMAGGLLAISRKFFFHIGAYDPGMDIWGGENLEMSFRVWQCGGSLEFIPCSRVGHIFRDTHPYGFPSKTYDYHGINSRRVAEVWMDEYKRFFYAKRKDLLHKQFGDVSKRIELRKKLNCHPFSWFLKNVYPQKFILDENVKFYGKIRNPSTNFCLDSLNGNPRKGYNLGVYYCQDSFNQIFTLTETSQLRTEENCAILRNTKDENIVYMEPCTSTLVGGDKFKIDGQQLVHIPTKLCMDVSGLKMGSIIKLANCDDSLSQNWEFIK</sequence>
<comment type="cofactor">
    <cofactor evidence="1 16">
        <name>Mn(2+)</name>
        <dbReference type="ChEBI" id="CHEBI:29035"/>
    </cofactor>
</comment>
<evidence type="ECO:0000256" key="1">
    <source>
        <dbReference type="ARBA" id="ARBA00001936"/>
    </source>
</evidence>
<evidence type="ECO:0000313" key="19">
    <source>
        <dbReference type="Proteomes" id="UP000549394"/>
    </source>
</evidence>
<keyword evidence="9 16" id="KW-0430">Lectin</keyword>
<keyword evidence="13" id="KW-0472">Membrane</keyword>
<name>A0A7I8W9N5_9ANNE</name>
<evidence type="ECO:0000256" key="5">
    <source>
        <dbReference type="ARBA" id="ARBA00022676"/>
    </source>
</evidence>
<organism evidence="18 19">
    <name type="scientific">Dimorphilus gyrociliatus</name>
    <dbReference type="NCBI Taxonomy" id="2664684"/>
    <lineage>
        <taxon>Eukaryota</taxon>
        <taxon>Metazoa</taxon>
        <taxon>Spiralia</taxon>
        <taxon>Lophotrochozoa</taxon>
        <taxon>Annelida</taxon>
        <taxon>Polychaeta</taxon>
        <taxon>Polychaeta incertae sedis</taxon>
        <taxon>Dinophilidae</taxon>
        <taxon>Dimorphilus</taxon>
    </lineage>
</organism>
<dbReference type="PANTHER" id="PTHR11675:SF43">
    <property type="entry name" value="POLYPEPTIDE N-ACETYLGALACTOSAMINYLTRANSFERASE 1"/>
    <property type="match status" value="1"/>
</dbReference>
<dbReference type="AlphaFoldDB" id="A0A7I8W9N5"/>
<dbReference type="Pfam" id="PF00535">
    <property type="entry name" value="Glycos_transf_2"/>
    <property type="match status" value="1"/>
</dbReference>
<comment type="caution">
    <text evidence="18">The sequence shown here is derived from an EMBL/GenBank/DDBJ whole genome shotgun (WGS) entry which is preliminary data.</text>
</comment>
<keyword evidence="5 16" id="KW-0328">Glycosyltransferase</keyword>
<dbReference type="Gene3D" id="2.80.10.50">
    <property type="match status" value="1"/>
</dbReference>
<accession>A0A7I8W9N5</accession>
<dbReference type="InterPro" id="IPR000772">
    <property type="entry name" value="Ricin_B_lectin"/>
</dbReference>
<dbReference type="Pfam" id="PF00652">
    <property type="entry name" value="Ricin_B_lectin"/>
    <property type="match status" value="1"/>
</dbReference>
<keyword evidence="6 16" id="KW-0808">Transferase</keyword>
<keyword evidence="12 16" id="KW-0333">Golgi apparatus</keyword>
<evidence type="ECO:0000256" key="2">
    <source>
        <dbReference type="ARBA" id="ARBA00004323"/>
    </source>
</evidence>
<evidence type="ECO:0000256" key="13">
    <source>
        <dbReference type="ARBA" id="ARBA00023136"/>
    </source>
</evidence>
<keyword evidence="11" id="KW-1133">Transmembrane helix</keyword>
<evidence type="ECO:0000256" key="10">
    <source>
        <dbReference type="ARBA" id="ARBA00022968"/>
    </source>
</evidence>
<evidence type="ECO:0000256" key="4">
    <source>
        <dbReference type="ARBA" id="ARBA00005680"/>
    </source>
</evidence>
<dbReference type="GO" id="GO:0006493">
    <property type="term" value="P:protein O-linked glycosylation"/>
    <property type="evidence" value="ECO:0007669"/>
    <property type="project" value="UniProtKB-ARBA"/>
</dbReference>
<dbReference type="InterPro" id="IPR001173">
    <property type="entry name" value="Glyco_trans_2-like"/>
</dbReference>
<dbReference type="PANTHER" id="PTHR11675">
    <property type="entry name" value="N-ACETYLGALACTOSAMINYLTRANSFERASE"/>
    <property type="match status" value="1"/>
</dbReference>
<dbReference type="Gene3D" id="3.90.550.10">
    <property type="entry name" value="Spore Coat Polysaccharide Biosynthesis Protein SpsA, Chain A"/>
    <property type="match status" value="1"/>
</dbReference>
<keyword evidence="15 16" id="KW-0464">Manganese</keyword>
<dbReference type="UniPathway" id="UPA00378"/>